<accession>A0ABN8ZRE5</accession>
<evidence type="ECO:0000256" key="1">
    <source>
        <dbReference type="SAM" id="MobiDB-lite"/>
    </source>
</evidence>
<keyword evidence="3" id="KW-1185">Reference proteome</keyword>
<reference evidence="2" key="1">
    <citation type="submission" date="2023-04" db="EMBL/GenBank/DDBJ databases">
        <authorList>
            <consortium name="ELIXIR-Norway"/>
        </authorList>
    </citation>
    <scope>NUCLEOTIDE SEQUENCE [LARGE SCALE GENOMIC DNA]</scope>
</reference>
<organism evidence="2 3">
    <name type="scientific">Rangifer tarandus platyrhynchus</name>
    <name type="common">Svalbard reindeer</name>
    <dbReference type="NCBI Taxonomy" id="3082113"/>
    <lineage>
        <taxon>Eukaryota</taxon>
        <taxon>Metazoa</taxon>
        <taxon>Chordata</taxon>
        <taxon>Craniata</taxon>
        <taxon>Vertebrata</taxon>
        <taxon>Euteleostomi</taxon>
        <taxon>Mammalia</taxon>
        <taxon>Eutheria</taxon>
        <taxon>Laurasiatheria</taxon>
        <taxon>Artiodactyla</taxon>
        <taxon>Ruminantia</taxon>
        <taxon>Pecora</taxon>
        <taxon>Cervidae</taxon>
        <taxon>Odocoileinae</taxon>
        <taxon>Rangifer</taxon>
    </lineage>
</organism>
<dbReference type="EMBL" id="OX459942">
    <property type="protein sequence ID" value="CAI9176334.1"/>
    <property type="molecule type" value="Genomic_DNA"/>
</dbReference>
<proteinExistence type="predicted"/>
<sequence length="149" mass="15895">MVCLCGAPAPQNEERRRTGTQAAEKPGVGPALFPAADPFSCSCNKQSKAAYSLRPPPLTPRPSPTQSVRKNFPPARSSRNYRAARRKGTQRPGCARCLGRGFKDFVGGALHQREATRLVLLSAPHRKDFATAATDSSPHTTSTSPGPGL</sequence>
<evidence type="ECO:0000313" key="3">
    <source>
        <dbReference type="Proteomes" id="UP001176941"/>
    </source>
</evidence>
<feature type="compositionally biased region" description="Pro residues" evidence="1">
    <location>
        <begin position="54"/>
        <end position="63"/>
    </location>
</feature>
<dbReference type="Proteomes" id="UP001176941">
    <property type="component" value="Chromosome 6"/>
</dbReference>
<feature type="region of interest" description="Disordered" evidence="1">
    <location>
        <begin position="128"/>
        <end position="149"/>
    </location>
</feature>
<feature type="compositionally biased region" description="Low complexity" evidence="1">
    <location>
        <begin position="130"/>
        <end position="149"/>
    </location>
</feature>
<feature type="region of interest" description="Disordered" evidence="1">
    <location>
        <begin position="50"/>
        <end position="94"/>
    </location>
</feature>
<name>A0ABN8ZRE5_RANTA</name>
<protein>
    <submittedName>
        <fullName evidence="2">Uncharacterized protein</fullName>
    </submittedName>
</protein>
<feature type="region of interest" description="Disordered" evidence="1">
    <location>
        <begin position="1"/>
        <end position="28"/>
    </location>
</feature>
<gene>
    <name evidence="2" type="ORF">MRATA1EN1_LOCUS25296</name>
</gene>
<evidence type="ECO:0000313" key="2">
    <source>
        <dbReference type="EMBL" id="CAI9176334.1"/>
    </source>
</evidence>